<dbReference type="PROSITE" id="PS50103">
    <property type="entry name" value="ZF_C3H1"/>
    <property type="match status" value="1"/>
</dbReference>
<dbReference type="SUPFAM" id="SSF90229">
    <property type="entry name" value="CCCH zinc finger"/>
    <property type="match status" value="1"/>
</dbReference>
<keyword evidence="1 4" id="KW-0479">Metal-binding</keyword>
<feature type="region of interest" description="Disordered" evidence="5">
    <location>
        <begin position="205"/>
        <end position="227"/>
    </location>
</feature>
<evidence type="ECO:0000259" key="6">
    <source>
        <dbReference type="PROSITE" id="PS50103"/>
    </source>
</evidence>
<dbReference type="WBParaSite" id="PDA_v2.g21815.t1">
    <property type="protein sequence ID" value="PDA_v2.g21815.t1"/>
    <property type="gene ID" value="PDA_v2.g21815"/>
</dbReference>
<dbReference type="InterPro" id="IPR036855">
    <property type="entry name" value="Znf_CCCH_sf"/>
</dbReference>
<feature type="compositionally biased region" description="Low complexity" evidence="5">
    <location>
        <begin position="210"/>
        <end position="225"/>
    </location>
</feature>
<sequence length="283" mass="32130">MPYFPNGCQPSSPFSHHPDQQISPPSMKSSKWDENFMSKLSQQNFMEQIFNNGFISPQQTYSLPSVEAANRPAGMSQKSGTKFEKSLTQRVFFRTLLWSIKHITRFCSNKSRSWKNPFLYKTSLCTNWCHYGCCRFGDNCWYAHGHCDLRCFPRMNELPSPEFISQYLAHLGLPQHILDAIIFNAYCAVGYGSLSLTPEDPFASQHQSETVTTSNNTGASSNSMTLQYQQKPNESFNKFQPSWFSNTSVSANASAEETPTGNTSKTFSLFGNSYPSDFFSPRY</sequence>
<proteinExistence type="predicted"/>
<keyword evidence="3 4" id="KW-0862">Zinc</keyword>
<protein>
    <submittedName>
        <fullName evidence="8">C3H1-type domain-containing protein</fullName>
    </submittedName>
</protein>
<dbReference type="SMART" id="SM00356">
    <property type="entry name" value="ZnF_C3H1"/>
    <property type="match status" value="1"/>
</dbReference>
<evidence type="ECO:0000256" key="5">
    <source>
        <dbReference type="SAM" id="MobiDB-lite"/>
    </source>
</evidence>
<name>A0A914PZ98_9BILA</name>
<evidence type="ECO:0000256" key="1">
    <source>
        <dbReference type="ARBA" id="ARBA00022723"/>
    </source>
</evidence>
<evidence type="ECO:0000313" key="7">
    <source>
        <dbReference type="Proteomes" id="UP000887578"/>
    </source>
</evidence>
<feature type="region of interest" description="Disordered" evidence="5">
    <location>
        <begin position="1"/>
        <end position="30"/>
    </location>
</feature>
<evidence type="ECO:0000256" key="2">
    <source>
        <dbReference type="ARBA" id="ARBA00022771"/>
    </source>
</evidence>
<organism evidence="7 8">
    <name type="scientific">Panagrolaimus davidi</name>
    <dbReference type="NCBI Taxonomy" id="227884"/>
    <lineage>
        <taxon>Eukaryota</taxon>
        <taxon>Metazoa</taxon>
        <taxon>Ecdysozoa</taxon>
        <taxon>Nematoda</taxon>
        <taxon>Chromadorea</taxon>
        <taxon>Rhabditida</taxon>
        <taxon>Tylenchina</taxon>
        <taxon>Panagrolaimomorpha</taxon>
        <taxon>Panagrolaimoidea</taxon>
        <taxon>Panagrolaimidae</taxon>
        <taxon>Panagrolaimus</taxon>
    </lineage>
</organism>
<keyword evidence="7" id="KW-1185">Reference proteome</keyword>
<dbReference type="Gene3D" id="4.10.1000.10">
    <property type="entry name" value="Zinc finger, CCCH-type"/>
    <property type="match status" value="1"/>
</dbReference>
<reference evidence="8" key="1">
    <citation type="submission" date="2022-11" db="UniProtKB">
        <authorList>
            <consortium name="WormBaseParasite"/>
        </authorList>
    </citation>
    <scope>IDENTIFICATION</scope>
</reference>
<evidence type="ECO:0000256" key="3">
    <source>
        <dbReference type="ARBA" id="ARBA00022833"/>
    </source>
</evidence>
<evidence type="ECO:0000313" key="8">
    <source>
        <dbReference type="WBParaSite" id="PDA_v2.g21815.t1"/>
    </source>
</evidence>
<keyword evidence="2 4" id="KW-0863">Zinc-finger</keyword>
<feature type="compositionally biased region" description="Polar residues" evidence="5">
    <location>
        <begin position="8"/>
        <end position="29"/>
    </location>
</feature>
<dbReference type="AlphaFoldDB" id="A0A914PZ98"/>
<dbReference type="GO" id="GO:0008270">
    <property type="term" value="F:zinc ion binding"/>
    <property type="evidence" value="ECO:0007669"/>
    <property type="project" value="UniProtKB-KW"/>
</dbReference>
<feature type="domain" description="C3H1-type" evidence="6">
    <location>
        <begin position="119"/>
        <end position="147"/>
    </location>
</feature>
<feature type="zinc finger region" description="C3H1-type" evidence="4">
    <location>
        <begin position="119"/>
        <end position="147"/>
    </location>
</feature>
<evidence type="ECO:0000256" key="4">
    <source>
        <dbReference type="PROSITE-ProRule" id="PRU00723"/>
    </source>
</evidence>
<dbReference type="InterPro" id="IPR000571">
    <property type="entry name" value="Znf_CCCH"/>
</dbReference>
<accession>A0A914PZ98</accession>
<dbReference type="Proteomes" id="UP000887578">
    <property type="component" value="Unplaced"/>
</dbReference>